<dbReference type="AlphaFoldDB" id="A0A2S8B2U4"/>
<proteinExistence type="predicted"/>
<name>A0A2S8B2U4_9SPHN</name>
<dbReference type="Proteomes" id="UP000238954">
    <property type="component" value="Chromosome"/>
</dbReference>
<sequence length="166" mass="17297">MSVAAPVDAAGKPVIEPLSSKAIAAGFDHYEKVAKSAVEGGAEIYSTNCFASLAKDFSWSTLDRCGAFDQAAVRMADADVSYFNQSELDYFASEAAAGRYLAVGTTAGLSGDNADVRLAQLQKEAADQRLPKLSSKSAVSAAAATEDAAEAPVMDEYTPEEELAAE</sequence>
<dbReference type="EMBL" id="PHFW01000003">
    <property type="protein sequence ID" value="PQM26731.1"/>
    <property type="molecule type" value="Genomic_DNA"/>
</dbReference>
<evidence type="ECO:0000313" key="2">
    <source>
        <dbReference type="EMBL" id="PQM26731.1"/>
    </source>
</evidence>
<feature type="region of interest" description="Disordered" evidence="1">
    <location>
        <begin position="141"/>
        <end position="166"/>
    </location>
</feature>
<comment type="caution">
    <text evidence="2">The sequence shown here is derived from an EMBL/GenBank/DDBJ whole genome shotgun (WGS) entry which is preliminary data.</text>
</comment>
<feature type="compositionally biased region" description="Acidic residues" evidence="1">
    <location>
        <begin position="157"/>
        <end position="166"/>
    </location>
</feature>
<accession>A0A2S8B2U4</accession>
<gene>
    <name evidence="2" type="ORF">CVO77_17155</name>
</gene>
<organism evidence="2 3">
    <name type="scientific">Sphingopyxis lindanitolerans</name>
    <dbReference type="NCBI Taxonomy" id="2054227"/>
    <lineage>
        <taxon>Bacteria</taxon>
        <taxon>Pseudomonadati</taxon>
        <taxon>Pseudomonadota</taxon>
        <taxon>Alphaproteobacteria</taxon>
        <taxon>Sphingomonadales</taxon>
        <taxon>Sphingomonadaceae</taxon>
        <taxon>Sphingopyxis</taxon>
    </lineage>
</organism>
<evidence type="ECO:0000313" key="3">
    <source>
        <dbReference type="Proteomes" id="UP000238954"/>
    </source>
</evidence>
<reference evidence="3" key="1">
    <citation type="submission" date="2017-11" db="EMBL/GenBank/DDBJ databases">
        <title>The complete genome sequence of Sphingopyxis pomeranensis sp. nov. strain WS5A3p.</title>
        <authorList>
            <person name="Kaminski M.A."/>
        </authorList>
    </citation>
    <scope>NUCLEOTIDE SEQUENCE [LARGE SCALE GENOMIC DNA]</scope>
    <source>
        <strain evidence="3">WS5A3p</strain>
    </source>
</reference>
<protein>
    <submittedName>
        <fullName evidence="2">Uncharacterized protein</fullName>
    </submittedName>
</protein>
<keyword evidence="3" id="KW-1185">Reference proteome</keyword>
<evidence type="ECO:0000256" key="1">
    <source>
        <dbReference type="SAM" id="MobiDB-lite"/>
    </source>
</evidence>